<accession>A0A517I9G5</accession>
<gene>
    <name evidence="1" type="ORF">FPS98_16720</name>
</gene>
<dbReference type="EMBL" id="CP042161">
    <property type="protein sequence ID" value="QDS35520.1"/>
    <property type="molecule type" value="Genomic_DNA"/>
</dbReference>
<dbReference type="AlphaFoldDB" id="A0A517I9G5"/>
<dbReference type="Proteomes" id="UP000317713">
    <property type="component" value="Chromosome"/>
</dbReference>
<name>A0A517I9G5_BREBE</name>
<reference evidence="1 2" key="1">
    <citation type="submission" date="2019-07" db="EMBL/GenBank/DDBJ databases">
        <title>Characterization of Brevibacillus brevis HK544, as a potential biocontrol agent.</title>
        <authorList>
            <person name="Kim H."/>
        </authorList>
    </citation>
    <scope>NUCLEOTIDE SEQUENCE [LARGE SCALE GENOMIC DNA]</scope>
    <source>
        <strain evidence="1 2">HK544</strain>
    </source>
</reference>
<sequence length="87" mass="10210">MKQLQKQLEESYQELSVLNNEIPKALMGNSAFKPELLNSLIEQRNSDINTRNAEITMLEQIVIEEKYPNKMYRDDTKLNPCLARILR</sequence>
<evidence type="ECO:0000313" key="2">
    <source>
        <dbReference type="Proteomes" id="UP000317713"/>
    </source>
</evidence>
<proteinExistence type="predicted"/>
<organism evidence="1 2">
    <name type="scientific">Brevibacillus brevis</name>
    <name type="common">Bacillus brevis</name>
    <dbReference type="NCBI Taxonomy" id="1393"/>
    <lineage>
        <taxon>Bacteria</taxon>
        <taxon>Bacillati</taxon>
        <taxon>Bacillota</taxon>
        <taxon>Bacilli</taxon>
        <taxon>Bacillales</taxon>
        <taxon>Paenibacillaceae</taxon>
        <taxon>Brevibacillus</taxon>
    </lineage>
</organism>
<dbReference type="RefSeq" id="WP_144617147.1">
    <property type="nucleotide sequence ID" value="NZ_CP042161.1"/>
</dbReference>
<protein>
    <submittedName>
        <fullName evidence="1">Uncharacterized protein</fullName>
    </submittedName>
</protein>
<evidence type="ECO:0000313" key="1">
    <source>
        <dbReference type="EMBL" id="QDS35520.1"/>
    </source>
</evidence>